<reference evidence="2" key="1">
    <citation type="submission" date="2025-08" db="UniProtKB">
        <authorList>
            <consortium name="RefSeq"/>
        </authorList>
    </citation>
    <scope>IDENTIFICATION</scope>
    <source>
        <tissue evidence="2">Whole larvae</tissue>
    </source>
</reference>
<dbReference type="AlphaFoldDB" id="A0A6J3BY51"/>
<accession>A0A6J3BY51</accession>
<dbReference type="Gene3D" id="3.40.630.30">
    <property type="match status" value="1"/>
</dbReference>
<keyword evidence="1" id="KW-1185">Reference proteome</keyword>
<protein>
    <submittedName>
        <fullName evidence="2">Uncharacterized protein LOC116412996</fullName>
    </submittedName>
</protein>
<organism evidence="1 2">
    <name type="scientific">Galleria mellonella</name>
    <name type="common">Greater wax moth</name>
    <dbReference type="NCBI Taxonomy" id="7137"/>
    <lineage>
        <taxon>Eukaryota</taxon>
        <taxon>Metazoa</taxon>
        <taxon>Ecdysozoa</taxon>
        <taxon>Arthropoda</taxon>
        <taxon>Hexapoda</taxon>
        <taxon>Insecta</taxon>
        <taxon>Pterygota</taxon>
        <taxon>Neoptera</taxon>
        <taxon>Endopterygota</taxon>
        <taxon>Lepidoptera</taxon>
        <taxon>Glossata</taxon>
        <taxon>Ditrysia</taxon>
        <taxon>Pyraloidea</taxon>
        <taxon>Pyralidae</taxon>
        <taxon>Galleriinae</taxon>
        <taxon>Galleria</taxon>
    </lineage>
</organism>
<sequence length="276" mass="32150">MNYRLVTMFNIKRLVQFAFKNNKKIIIRKYTPNLKLKSDQICNKLMLRNSKDGSIIRLRIEDLSQDIFEEFLDFTMNYFVKEEITHKIAGIIKDPEAMKEYREISTEIFKSPSIITKLYIIDDETNCNGKIVGASMTKLITSVEDTDDDIIAKTEAMKRYVHILTTFNKMYGIADVMRTYNVNCYLEDLGMIVHPEYRSIGIALFEEEARLLICKQLNIPLAGAWCTSRKSQKIGKERHWITAFETPYKKIESLLGISFDGIDIPPTCKYMVYKIE</sequence>
<dbReference type="GO" id="GO:0008080">
    <property type="term" value="F:N-acetyltransferase activity"/>
    <property type="evidence" value="ECO:0007669"/>
    <property type="project" value="TreeGrafter"/>
</dbReference>
<dbReference type="GeneID" id="116412996"/>
<dbReference type="Proteomes" id="UP001652740">
    <property type="component" value="Unplaced"/>
</dbReference>
<evidence type="ECO:0000313" key="1">
    <source>
        <dbReference type="Proteomes" id="UP001652740"/>
    </source>
</evidence>
<gene>
    <name evidence="2" type="primary">LOC116412996</name>
</gene>
<dbReference type="InParanoid" id="A0A6J3BY51"/>
<proteinExistence type="predicted"/>
<dbReference type="KEGG" id="gmw:116412996"/>
<name>A0A6J3BY51_GALME</name>
<evidence type="ECO:0000313" key="2">
    <source>
        <dbReference type="RefSeq" id="XP_031765367.2"/>
    </source>
</evidence>
<dbReference type="RefSeq" id="XP_031765367.2">
    <property type="nucleotide sequence ID" value="XM_031909507.2"/>
</dbReference>